<dbReference type="AlphaFoldDB" id="A0A9P6HWZ8"/>
<dbReference type="EMBL" id="JAATWM020000035">
    <property type="protein sequence ID" value="KAF9872772.1"/>
    <property type="molecule type" value="Genomic_DNA"/>
</dbReference>
<organism evidence="1 2">
    <name type="scientific">Colletotrichum karsti</name>
    <dbReference type="NCBI Taxonomy" id="1095194"/>
    <lineage>
        <taxon>Eukaryota</taxon>
        <taxon>Fungi</taxon>
        <taxon>Dikarya</taxon>
        <taxon>Ascomycota</taxon>
        <taxon>Pezizomycotina</taxon>
        <taxon>Sordariomycetes</taxon>
        <taxon>Hypocreomycetidae</taxon>
        <taxon>Glomerellales</taxon>
        <taxon>Glomerellaceae</taxon>
        <taxon>Colletotrichum</taxon>
        <taxon>Colletotrichum boninense species complex</taxon>
    </lineage>
</organism>
<evidence type="ECO:0000313" key="1">
    <source>
        <dbReference type="EMBL" id="KAF9872772.1"/>
    </source>
</evidence>
<dbReference type="Proteomes" id="UP000781932">
    <property type="component" value="Unassembled WGS sequence"/>
</dbReference>
<dbReference type="GeneID" id="62165424"/>
<proteinExistence type="predicted"/>
<accession>A0A9P6HWZ8</accession>
<reference evidence="1" key="1">
    <citation type="submission" date="2020-03" db="EMBL/GenBank/DDBJ databases">
        <authorList>
            <person name="He L."/>
        </authorList>
    </citation>
    <scope>NUCLEOTIDE SEQUENCE</scope>
    <source>
        <strain evidence="1">CkLH20</strain>
    </source>
</reference>
<dbReference type="OrthoDB" id="4837587at2759"/>
<comment type="caution">
    <text evidence="1">The sequence shown here is derived from an EMBL/GenBank/DDBJ whole genome shotgun (WGS) entry which is preliminary data.</text>
</comment>
<keyword evidence="2" id="KW-1185">Reference proteome</keyword>
<reference evidence="1" key="2">
    <citation type="submission" date="2020-11" db="EMBL/GenBank/DDBJ databases">
        <title>Whole genome sequencing of Colletotrichum sp.</title>
        <authorList>
            <person name="Li H."/>
        </authorList>
    </citation>
    <scope>NUCLEOTIDE SEQUENCE</scope>
    <source>
        <strain evidence="1">CkLH20</strain>
    </source>
</reference>
<gene>
    <name evidence="1" type="ORF">CkaCkLH20_09635</name>
</gene>
<evidence type="ECO:0000313" key="2">
    <source>
        <dbReference type="Proteomes" id="UP000781932"/>
    </source>
</evidence>
<name>A0A9P6HWZ8_9PEZI</name>
<protein>
    <submittedName>
        <fullName evidence="1">Uncharacterized protein</fullName>
    </submittedName>
</protein>
<sequence length="175" mass="18821">MVRPPKPLPAHNLTPPQKLNLLHLLFPALHTTASHDTFATTVRRSPAPYWTCSPSSPTTTTITGPGLSGLHSIHAVFTTLYGPEPLTLGPEEARVATCGGLLFGLWNGRPYPVTEKPGFRDSVAARDPGENGMECLGDGDDGDGVEDDMRLSYMFGVGEDSWVSGGMTEVRRCED</sequence>
<dbReference type="RefSeq" id="XP_038742233.1">
    <property type="nucleotide sequence ID" value="XM_038892350.1"/>
</dbReference>